<accession>A0A6A4KQK8</accession>
<reference evidence="1" key="1">
    <citation type="journal article" date="2019" name="Genome Biol. Evol.">
        <title>The Rhododendron genome and chromosomal organization provide insight into shared whole-genome duplications across the heath family (Ericaceae).</title>
        <authorList>
            <person name="Soza V.L."/>
            <person name="Lindsley D."/>
            <person name="Waalkes A."/>
            <person name="Ramage E."/>
            <person name="Patwardhan R.P."/>
            <person name="Burton J.N."/>
            <person name="Adey A."/>
            <person name="Kumar A."/>
            <person name="Qiu R."/>
            <person name="Shendure J."/>
            <person name="Hall B."/>
        </authorList>
    </citation>
    <scope>NUCLEOTIDE SEQUENCE</scope>
    <source>
        <strain evidence="1">RSF 1966-606</strain>
    </source>
</reference>
<evidence type="ECO:0000313" key="1">
    <source>
        <dbReference type="EMBL" id="KAE9445427.1"/>
    </source>
</evidence>
<gene>
    <name evidence="1" type="ORF">C3L33_22676</name>
</gene>
<dbReference type="OrthoDB" id="1918792at2759"/>
<proteinExistence type="predicted"/>
<name>A0A6A4KQK8_9ERIC</name>
<comment type="caution">
    <text evidence="1">The sequence shown here is derived from an EMBL/GenBank/DDBJ whole genome shotgun (WGS) entry which is preliminary data.</text>
</comment>
<dbReference type="AlphaFoldDB" id="A0A6A4KQK8"/>
<dbReference type="EMBL" id="QEFC01004176">
    <property type="protein sequence ID" value="KAE9445427.1"/>
    <property type="molecule type" value="Genomic_DNA"/>
</dbReference>
<sequence>MFNSKLVVMQPESIYVLHSTMHMGGVEVSTDPKDNAITISTAKIMVESEDFDNIQLRVDLAGKDTQRVFDQIPKSFLFDVFGKDAVTELLTGNPFWIRHSPGKTEGEGLEGQHSPDRRRTQIVVRSWKRIWFQCHAGARKFFKLKPAVHDHLKREGYILRALDRSVALVNSSISLANCICSSNDSIQ</sequence>
<feature type="non-terminal residue" evidence="1">
    <location>
        <position position="187"/>
    </location>
</feature>
<organism evidence="1">
    <name type="scientific">Rhododendron williamsianum</name>
    <dbReference type="NCBI Taxonomy" id="262921"/>
    <lineage>
        <taxon>Eukaryota</taxon>
        <taxon>Viridiplantae</taxon>
        <taxon>Streptophyta</taxon>
        <taxon>Embryophyta</taxon>
        <taxon>Tracheophyta</taxon>
        <taxon>Spermatophyta</taxon>
        <taxon>Magnoliopsida</taxon>
        <taxon>eudicotyledons</taxon>
        <taxon>Gunneridae</taxon>
        <taxon>Pentapetalae</taxon>
        <taxon>asterids</taxon>
        <taxon>Ericales</taxon>
        <taxon>Ericaceae</taxon>
        <taxon>Ericoideae</taxon>
        <taxon>Rhodoreae</taxon>
        <taxon>Rhododendron</taxon>
    </lineage>
</organism>
<protein>
    <submittedName>
        <fullName evidence="1">Uncharacterized protein</fullName>
    </submittedName>
</protein>
<feature type="non-terminal residue" evidence="1">
    <location>
        <position position="1"/>
    </location>
</feature>